<dbReference type="AlphaFoldDB" id="A0A183J4B2"/>
<dbReference type="WBParaSite" id="SBAD_0001108401-mRNA-1">
    <property type="protein sequence ID" value="SBAD_0001108401-mRNA-1"/>
    <property type="gene ID" value="SBAD_0001108401"/>
</dbReference>
<keyword evidence="4" id="KW-1185">Reference proteome</keyword>
<evidence type="ECO:0000256" key="2">
    <source>
        <dbReference type="PROSITE-ProRule" id="PRU00103"/>
    </source>
</evidence>
<dbReference type="InterPro" id="IPR016024">
    <property type="entry name" value="ARM-type_fold"/>
</dbReference>
<keyword evidence="1" id="KW-0677">Repeat</keyword>
<protein>
    <submittedName>
        <fullName evidence="5">Serine/threonine protein phosphatase 2A regulatory subunit</fullName>
    </submittedName>
</protein>
<dbReference type="PANTHER" id="PTHR10648:SF1">
    <property type="entry name" value="SERINE_THREONINE-PROTEIN PHOSPHATASE 4 REGULATORY SUBUNIT 1"/>
    <property type="match status" value="1"/>
</dbReference>
<dbReference type="OrthoDB" id="340346at2759"/>
<accession>A0A183J4B2</accession>
<dbReference type="EMBL" id="UZAM01014451">
    <property type="protein sequence ID" value="VDP34029.1"/>
    <property type="molecule type" value="Genomic_DNA"/>
</dbReference>
<evidence type="ECO:0000313" key="3">
    <source>
        <dbReference type="EMBL" id="VDP34029.1"/>
    </source>
</evidence>
<sequence length="465" mass="54022">MKLKKLLRKFDRTDSIHYTSHDGRTLNKTSQETSDGSDVVESVPFSSLNFWQPVKQVVPSLKGTEARALKKWEFAIFSKYMDHLYFFRLRSHIGAERADDSDFLQAETPINDDSFQRENVKAEIARQTTSAEGLEPKAMPQRLNIRQTVLELTDTFLSESDVYRHHRVHLRTIACSFVRQHWPALKRTCHAVAHHSEWRIRRIFAFSMHELAPVLGPKVSEEDLLPICISLLHDLDKVRIGILYNLYDFVKLLNKNARRALLGNLADFLHRDNVRDWRFRHLFAQKLIPLCALYESEDINKYISPIAMMLAVDSVDEVRRMAFKLVGTVFKCFNDREKLVGETLPMTDRFLEEIVSCFAYSRHWRRRQTFAYICDEVMHQKSFTAEKFNDALFPALLELASDRIPNIRIAVAKVLSKNTDYFVKSMMTVDFEAVLKTLADDCDDDVRTWATFKSHLCVSCKGVES</sequence>
<dbReference type="InterPro" id="IPR011989">
    <property type="entry name" value="ARM-like"/>
</dbReference>
<proteinExistence type="predicted"/>
<name>A0A183J4B2_9BILA</name>
<dbReference type="PANTHER" id="PTHR10648">
    <property type="entry name" value="SERINE/THREONINE-PROTEIN PHOSPHATASE PP2A 65 KDA REGULATORY SUBUNIT"/>
    <property type="match status" value="1"/>
</dbReference>
<feature type="repeat" description="HEAT" evidence="2">
    <location>
        <begin position="392"/>
        <end position="428"/>
    </location>
</feature>
<evidence type="ECO:0000256" key="1">
    <source>
        <dbReference type="ARBA" id="ARBA00022737"/>
    </source>
</evidence>
<dbReference type="GO" id="GO:0005737">
    <property type="term" value="C:cytoplasm"/>
    <property type="evidence" value="ECO:0007669"/>
    <property type="project" value="TreeGrafter"/>
</dbReference>
<dbReference type="GO" id="GO:0019888">
    <property type="term" value="F:protein phosphatase regulator activity"/>
    <property type="evidence" value="ECO:0007669"/>
    <property type="project" value="TreeGrafter"/>
</dbReference>
<evidence type="ECO:0000313" key="5">
    <source>
        <dbReference type="WBParaSite" id="SBAD_0001108401-mRNA-1"/>
    </source>
</evidence>
<dbReference type="Gene3D" id="1.25.10.10">
    <property type="entry name" value="Leucine-rich Repeat Variant"/>
    <property type="match status" value="1"/>
</dbReference>
<organism evidence="5">
    <name type="scientific">Soboliphyme baturini</name>
    <dbReference type="NCBI Taxonomy" id="241478"/>
    <lineage>
        <taxon>Eukaryota</taxon>
        <taxon>Metazoa</taxon>
        <taxon>Ecdysozoa</taxon>
        <taxon>Nematoda</taxon>
        <taxon>Enoplea</taxon>
        <taxon>Dorylaimia</taxon>
        <taxon>Dioctophymatida</taxon>
        <taxon>Dioctophymatoidea</taxon>
        <taxon>Soboliphymatidae</taxon>
        <taxon>Soboliphyme</taxon>
    </lineage>
</organism>
<dbReference type="InterPro" id="IPR051023">
    <property type="entry name" value="PP2A_Regulatory_Subunit_A"/>
</dbReference>
<dbReference type="Proteomes" id="UP000270296">
    <property type="component" value="Unassembled WGS sequence"/>
</dbReference>
<dbReference type="PROSITE" id="PS50077">
    <property type="entry name" value="HEAT_REPEAT"/>
    <property type="match status" value="1"/>
</dbReference>
<reference evidence="5" key="1">
    <citation type="submission" date="2016-06" db="UniProtKB">
        <authorList>
            <consortium name="WormBaseParasite"/>
        </authorList>
    </citation>
    <scope>IDENTIFICATION</scope>
</reference>
<gene>
    <name evidence="3" type="ORF">SBAD_LOCUS10710</name>
</gene>
<evidence type="ECO:0000313" key="4">
    <source>
        <dbReference type="Proteomes" id="UP000270296"/>
    </source>
</evidence>
<dbReference type="InterPro" id="IPR021133">
    <property type="entry name" value="HEAT_type_2"/>
</dbReference>
<reference evidence="3 4" key="2">
    <citation type="submission" date="2018-11" db="EMBL/GenBank/DDBJ databases">
        <authorList>
            <consortium name="Pathogen Informatics"/>
        </authorList>
    </citation>
    <scope>NUCLEOTIDE SEQUENCE [LARGE SCALE GENOMIC DNA]</scope>
</reference>
<dbReference type="SUPFAM" id="SSF48371">
    <property type="entry name" value="ARM repeat"/>
    <property type="match status" value="1"/>
</dbReference>